<sequence length="178" mass="19660">MRIQYSQSTHADILHLLLPGEAGVGKDFTGLNHGLSRLIIEIPDLLIGSSSYRLQRLLFFSLEGWLIGKTRSAAGCKLEHLFWYPQGDSSRWQGAACPVTDRCLILPMYHNRMCTCLVCFVPLSGLSETARYRQQVLAGPLACPLVRYLPVTDEMGTVPTYWVIAPGVTGVHSAHSTS</sequence>
<keyword evidence="2" id="KW-1185">Reference proteome</keyword>
<evidence type="ECO:0000313" key="2">
    <source>
        <dbReference type="Proteomes" id="UP001283361"/>
    </source>
</evidence>
<gene>
    <name evidence="1" type="ORF">RRG08_027457</name>
</gene>
<evidence type="ECO:0000313" key="1">
    <source>
        <dbReference type="EMBL" id="KAK3755198.1"/>
    </source>
</evidence>
<reference evidence="1" key="1">
    <citation type="journal article" date="2023" name="G3 (Bethesda)">
        <title>A reference genome for the long-term kleptoplast-retaining sea slug Elysia crispata morphotype clarki.</title>
        <authorList>
            <person name="Eastman K.E."/>
            <person name="Pendleton A.L."/>
            <person name="Shaikh M.A."/>
            <person name="Suttiyut T."/>
            <person name="Ogas R."/>
            <person name="Tomko P."/>
            <person name="Gavelis G."/>
            <person name="Widhalm J.R."/>
            <person name="Wisecaver J.H."/>
        </authorList>
    </citation>
    <scope>NUCLEOTIDE SEQUENCE</scope>
    <source>
        <strain evidence="1">ECLA1</strain>
    </source>
</reference>
<protein>
    <submittedName>
        <fullName evidence="1">Uncharacterized protein</fullName>
    </submittedName>
</protein>
<name>A0AAE0YRA8_9GAST</name>
<dbReference type="AlphaFoldDB" id="A0AAE0YRA8"/>
<proteinExistence type="predicted"/>
<organism evidence="1 2">
    <name type="scientific">Elysia crispata</name>
    <name type="common">lettuce slug</name>
    <dbReference type="NCBI Taxonomy" id="231223"/>
    <lineage>
        <taxon>Eukaryota</taxon>
        <taxon>Metazoa</taxon>
        <taxon>Spiralia</taxon>
        <taxon>Lophotrochozoa</taxon>
        <taxon>Mollusca</taxon>
        <taxon>Gastropoda</taxon>
        <taxon>Heterobranchia</taxon>
        <taxon>Euthyneura</taxon>
        <taxon>Panpulmonata</taxon>
        <taxon>Sacoglossa</taxon>
        <taxon>Placobranchoidea</taxon>
        <taxon>Plakobranchidae</taxon>
        <taxon>Elysia</taxon>
    </lineage>
</organism>
<accession>A0AAE0YRA8</accession>
<dbReference type="Proteomes" id="UP001283361">
    <property type="component" value="Unassembled WGS sequence"/>
</dbReference>
<comment type="caution">
    <text evidence="1">The sequence shown here is derived from an EMBL/GenBank/DDBJ whole genome shotgun (WGS) entry which is preliminary data.</text>
</comment>
<dbReference type="EMBL" id="JAWDGP010005603">
    <property type="protein sequence ID" value="KAK3755198.1"/>
    <property type="molecule type" value="Genomic_DNA"/>
</dbReference>